<dbReference type="RefSeq" id="WP_256553170.1">
    <property type="nucleotide sequence ID" value="NZ_CP101806.1"/>
</dbReference>
<proteinExistence type="predicted"/>
<dbReference type="InterPro" id="IPR012337">
    <property type="entry name" value="RNaseH-like_sf"/>
</dbReference>
<dbReference type="SUPFAM" id="SSF53098">
    <property type="entry name" value="Ribonuclease H-like"/>
    <property type="match status" value="1"/>
</dbReference>
<gene>
    <name evidence="2" type="ORF">NPA07_04775</name>
</gene>
<dbReference type="PROSITE" id="PS50994">
    <property type="entry name" value="INTEGRASE"/>
    <property type="match status" value="1"/>
</dbReference>
<organism evidence="2 3">
    <name type="scientific">Mycoplasmopsis caviae</name>
    <dbReference type="NCBI Taxonomy" id="55603"/>
    <lineage>
        <taxon>Bacteria</taxon>
        <taxon>Bacillati</taxon>
        <taxon>Mycoplasmatota</taxon>
        <taxon>Mycoplasmoidales</taxon>
        <taxon>Metamycoplasmataceae</taxon>
        <taxon>Mycoplasmopsis</taxon>
    </lineage>
</organism>
<dbReference type="InterPro" id="IPR036397">
    <property type="entry name" value="RNaseH_sf"/>
</dbReference>
<name>A0ABY5J2M8_9BACT</name>
<evidence type="ECO:0000259" key="1">
    <source>
        <dbReference type="PROSITE" id="PS50994"/>
    </source>
</evidence>
<keyword evidence="3" id="KW-1185">Reference proteome</keyword>
<dbReference type="Proteomes" id="UP001058569">
    <property type="component" value="Chromosome"/>
</dbReference>
<evidence type="ECO:0000313" key="2">
    <source>
        <dbReference type="EMBL" id="UUD35089.1"/>
    </source>
</evidence>
<evidence type="ECO:0000313" key="3">
    <source>
        <dbReference type="Proteomes" id="UP001058569"/>
    </source>
</evidence>
<protein>
    <recommendedName>
        <fullName evidence="1">Integrase catalytic domain-containing protein</fullName>
    </recommendedName>
</protein>
<sequence length="211" mass="24993">MLRLGYCSSYATRKVKNELKRRRMFLENGQDISKIEAQFIKIYEKILNKNPLKGVYQNKSSDYDFGQIIEIDATPLHLFGESKKYHIYNAVDATTKSLLAIWIDIEETTIGYQNLLTQLFKRYGIPQVIITDRRRTFWGSDSTRTTMEEALNARGIELITSKQSKGKTKCWKIILNIAKMNRNILSYKRNQLFWRLFGKNWTFNWWIQQTI</sequence>
<feature type="domain" description="Integrase catalytic" evidence="1">
    <location>
        <begin position="47"/>
        <end position="161"/>
    </location>
</feature>
<dbReference type="EMBL" id="CP101806">
    <property type="protein sequence ID" value="UUD35089.1"/>
    <property type="molecule type" value="Genomic_DNA"/>
</dbReference>
<accession>A0ABY5J2M8</accession>
<dbReference type="InterPro" id="IPR001584">
    <property type="entry name" value="Integrase_cat-core"/>
</dbReference>
<reference evidence="2" key="1">
    <citation type="submission" date="2022-07" db="EMBL/GenBank/DDBJ databases">
        <title>Complete genome of Mycoplasma caviae type strain G122.</title>
        <authorList>
            <person name="Spergser J."/>
        </authorList>
    </citation>
    <scope>NUCLEOTIDE SEQUENCE</scope>
    <source>
        <strain evidence="2">G122</strain>
    </source>
</reference>
<dbReference type="Gene3D" id="3.30.420.10">
    <property type="entry name" value="Ribonuclease H-like superfamily/Ribonuclease H"/>
    <property type="match status" value="1"/>
</dbReference>
<dbReference type="Pfam" id="PF00665">
    <property type="entry name" value="rve"/>
    <property type="match status" value="1"/>
</dbReference>